<dbReference type="Pfam" id="PF23155">
    <property type="entry name" value="DUF7053"/>
    <property type="match status" value="1"/>
</dbReference>
<sequence length="183" mass="21176">MLRRKESFAVVTPIPRFVPRQLAIDSLHAHNDVITLNPLVLSHRHIPPPRTAITDEYFSDWYEIVQRIQYVPAIGRPGSGQISFKGCFHNMPWGLQTHVYAPMNVDLRNEYYITENQPATEQFETRERPIEVLEAPKHELYLCNDIQVECNIAMMRFVKAQLTAANKEMVQRIVKKAGKLGQH</sequence>
<dbReference type="InterPro" id="IPR055481">
    <property type="entry name" value="DUF7053"/>
</dbReference>
<protein>
    <submittedName>
        <fullName evidence="2">NACHT and WD40 domain protein</fullName>
    </submittedName>
</protein>
<dbReference type="PANTHER" id="PTHR38117:SF2">
    <property type="entry name" value="NACHT AND WD40 DOMAIN PROTEIN"/>
    <property type="match status" value="1"/>
</dbReference>
<feature type="domain" description="DUF7053" evidence="1">
    <location>
        <begin position="4"/>
        <end position="177"/>
    </location>
</feature>
<evidence type="ECO:0000259" key="1">
    <source>
        <dbReference type="Pfam" id="PF23155"/>
    </source>
</evidence>
<name>A0AB34FL87_9HYPO</name>
<proteinExistence type="predicted"/>
<reference evidence="2" key="1">
    <citation type="submission" date="2023-01" db="EMBL/GenBank/DDBJ databases">
        <title>The growth and conidiation of Purpureocillium lavendulum are regulated by nitrogen source and histone H3K14 acetylation.</title>
        <authorList>
            <person name="Tang P."/>
            <person name="Han J."/>
            <person name="Zhang C."/>
            <person name="Tang P."/>
            <person name="Qi F."/>
            <person name="Zhang K."/>
            <person name="Liang L."/>
        </authorList>
    </citation>
    <scope>NUCLEOTIDE SEQUENCE</scope>
    <source>
        <strain evidence="2">YMF1.00683</strain>
    </source>
</reference>
<comment type="caution">
    <text evidence="2">The sequence shown here is derived from an EMBL/GenBank/DDBJ whole genome shotgun (WGS) entry which is preliminary data.</text>
</comment>
<evidence type="ECO:0000313" key="3">
    <source>
        <dbReference type="Proteomes" id="UP001163105"/>
    </source>
</evidence>
<gene>
    <name evidence="2" type="ORF">O9K51_08593</name>
</gene>
<dbReference type="AlphaFoldDB" id="A0AB34FL87"/>
<dbReference type="PANTHER" id="PTHR38117">
    <property type="entry name" value="NACHT AND WD40 DOMAIN PROTEIN"/>
    <property type="match status" value="1"/>
</dbReference>
<evidence type="ECO:0000313" key="2">
    <source>
        <dbReference type="EMBL" id="KAJ6439181.1"/>
    </source>
</evidence>
<keyword evidence="3" id="KW-1185">Reference proteome</keyword>
<organism evidence="2 3">
    <name type="scientific">Purpureocillium lavendulum</name>
    <dbReference type="NCBI Taxonomy" id="1247861"/>
    <lineage>
        <taxon>Eukaryota</taxon>
        <taxon>Fungi</taxon>
        <taxon>Dikarya</taxon>
        <taxon>Ascomycota</taxon>
        <taxon>Pezizomycotina</taxon>
        <taxon>Sordariomycetes</taxon>
        <taxon>Hypocreomycetidae</taxon>
        <taxon>Hypocreales</taxon>
        <taxon>Ophiocordycipitaceae</taxon>
        <taxon>Purpureocillium</taxon>
    </lineage>
</organism>
<dbReference type="Proteomes" id="UP001163105">
    <property type="component" value="Unassembled WGS sequence"/>
</dbReference>
<dbReference type="EMBL" id="JAQHRD010000007">
    <property type="protein sequence ID" value="KAJ6439181.1"/>
    <property type="molecule type" value="Genomic_DNA"/>
</dbReference>
<accession>A0AB34FL87</accession>